<feature type="transmembrane region" description="Helical" evidence="1">
    <location>
        <begin position="44"/>
        <end position="65"/>
    </location>
</feature>
<sequence length="66" mass="7437">MLLQLMNGLGIFYYWTWFIWPFFLVFGLYSALSSLILEKKESGGMVLLAAVSLLVILAGITSPNFM</sequence>
<evidence type="ECO:0000313" key="3">
    <source>
        <dbReference type="Proteomes" id="UP000664218"/>
    </source>
</evidence>
<organism evidence="2 3">
    <name type="scientific">Proteiniclasticum aestuarii</name>
    <dbReference type="NCBI Taxonomy" id="2817862"/>
    <lineage>
        <taxon>Bacteria</taxon>
        <taxon>Bacillati</taxon>
        <taxon>Bacillota</taxon>
        <taxon>Clostridia</taxon>
        <taxon>Eubacteriales</taxon>
        <taxon>Clostridiaceae</taxon>
        <taxon>Proteiniclasticum</taxon>
    </lineage>
</organism>
<evidence type="ECO:0000256" key="1">
    <source>
        <dbReference type="SAM" id="Phobius"/>
    </source>
</evidence>
<accession>A0A939HAU8</accession>
<keyword evidence="1" id="KW-0472">Membrane</keyword>
<reference evidence="2" key="1">
    <citation type="submission" date="2021-03" db="EMBL/GenBank/DDBJ databases">
        <title>Proteiniclasticum marinus sp. nov., isolated from tidal flat sediment.</title>
        <authorList>
            <person name="Namirimu T."/>
            <person name="Yang J.-A."/>
            <person name="Yang S.-H."/>
            <person name="Kim Y.-J."/>
            <person name="Kwon K.K."/>
        </authorList>
    </citation>
    <scope>NUCLEOTIDE SEQUENCE</scope>
    <source>
        <strain evidence="2">SCR006</strain>
    </source>
</reference>
<proteinExistence type="predicted"/>
<dbReference type="EMBL" id="JAFNJU010000002">
    <property type="protein sequence ID" value="MBO1264215.1"/>
    <property type="molecule type" value="Genomic_DNA"/>
</dbReference>
<keyword evidence="1" id="KW-0812">Transmembrane</keyword>
<keyword evidence="3" id="KW-1185">Reference proteome</keyword>
<dbReference type="RefSeq" id="WP_207598731.1">
    <property type="nucleotide sequence ID" value="NZ_JAFNJU010000002.1"/>
</dbReference>
<feature type="transmembrane region" description="Helical" evidence="1">
    <location>
        <begin position="12"/>
        <end position="32"/>
    </location>
</feature>
<name>A0A939HAU8_9CLOT</name>
<gene>
    <name evidence="2" type="ORF">J3A84_04045</name>
</gene>
<keyword evidence="1" id="KW-1133">Transmembrane helix</keyword>
<evidence type="ECO:0000313" key="2">
    <source>
        <dbReference type="EMBL" id="MBO1264215.1"/>
    </source>
</evidence>
<comment type="caution">
    <text evidence="2">The sequence shown here is derived from an EMBL/GenBank/DDBJ whole genome shotgun (WGS) entry which is preliminary data.</text>
</comment>
<dbReference type="AlphaFoldDB" id="A0A939HAU8"/>
<protein>
    <submittedName>
        <fullName evidence="2">Uncharacterized protein</fullName>
    </submittedName>
</protein>
<dbReference type="Proteomes" id="UP000664218">
    <property type="component" value="Unassembled WGS sequence"/>
</dbReference>